<evidence type="ECO:0000313" key="1">
    <source>
        <dbReference type="EMBL" id="KKM70234.1"/>
    </source>
</evidence>
<dbReference type="EMBL" id="LAZR01009853">
    <property type="protein sequence ID" value="KKM70234.1"/>
    <property type="molecule type" value="Genomic_DNA"/>
</dbReference>
<dbReference type="AlphaFoldDB" id="A0A0F9JK42"/>
<accession>A0A0F9JK42</accession>
<protein>
    <submittedName>
        <fullName evidence="1">Uncharacterized protein</fullName>
    </submittedName>
</protein>
<sequence>MLYTCGETHEEQKVSRLIPRRRFKWKAWRKGTLHDGRNFRFGQFWIVQIGRYPLSMGPHTQNNTRAGQPLNGTRYVVWGYFATREEAVTLASDKVRHKPWFYGTEEPDMSHVGSAHE</sequence>
<reference evidence="1" key="1">
    <citation type="journal article" date="2015" name="Nature">
        <title>Complex archaea that bridge the gap between prokaryotes and eukaryotes.</title>
        <authorList>
            <person name="Spang A."/>
            <person name="Saw J.H."/>
            <person name="Jorgensen S.L."/>
            <person name="Zaremba-Niedzwiedzka K."/>
            <person name="Martijn J."/>
            <person name="Lind A.E."/>
            <person name="van Eijk R."/>
            <person name="Schleper C."/>
            <person name="Guy L."/>
            <person name="Ettema T.J."/>
        </authorList>
    </citation>
    <scope>NUCLEOTIDE SEQUENCE</scope>
</reference>
<comment type="caution">
    <text evidence="1">The sequence shown here is derived from an EMBL/GenBank/DDBJ whole genome shotgun (WGS) entry which is preliminary data.</text>
</comment>
<name>A0A0F9JK42_9ZZZZ</name>
<proteinExistence type="predicted"/>
<organism evidence="1">
    <name type="scientific">marine sediment metagenome</name>
    <dbReference type="NCBI Taxonomy" id="412755"/>
    <lineage>
        <taxon>unclassified sequences</taxon>
        <taxon>metagenomes</taxon>
        <taxon>ecological metagenomes</taxon>
    </lineage>
</organism>
<gene>
    <name evidence="1" type="ORF">LCGC14_1442740</name>
</gene>